<proteinExistence type="predicted"/>
<evidence type="ECO:0000313" key="1">
    <source>
        <dbReference type="EMBL" id="KAJ6216093.1"/>
    </source>
</evidence>
<dbReference type="AlphaFoldDB" id="A0A9Q0LX13"/>
<sequence length="160" mass="18493">MEFAEEFNHAVEPLTKLTNKNDLKFEQKTEQPVNPKAKHLVESWLIRKHQHSTNSFIPVADLPPKNDQKVFFLKKENNLNDIRKCIFCQTVTSHPSSNCMATSLKMKWKLIESTDICCRCLQGYHKPSKCISKKKCKNCRGLHATIMCKIDPVLTINHNL</sequence>
<gene>
    <name evidence="1" type="ORF">RDWZM_010593</name>
</gene>
<accession>A0A9Q0LX13</accession>
<comment type="caution">
    <text evidence="1">The sequence shown here is derived from an EMBL/GenBank/DDBJ whole genome shotgun (WGS) entry which is preliminary data.</text>
</comment>
<dbReference type="Proteomes" id="UP001142055">
    <property type="component" value="Chromosome 4"/>
</dbReference>
<protein>
    <submittedName>
        <fullName evidence="1">Uncharacterized protein</fullName>
    </submittedName>
</protein>
<reference evidence="1" key="1">
    <citation type="submission" date="2022-12" db="EMBL/GenBank/DDBJ databases">
        <title>Genome assemblies of Blomia tropicalis.</title>
        <authorList>
            <person name="Cui Y."/>
        </authorList>
    </citation>
    <scope>NUCLEOTIDE SEQUENCE</scope>
    <source>
        <tissue evidence="1">Adult mites</tissue>
    </source>
</reference>
<name>A0A9Q0LX13_BLOTA</name>
<evidence type="ECO:0000313" key="2">
    <source>
        <dbReference type="Proteomes" id="UP001142055"/>
    </source>
</evidence>
<dbReference type="EMBL" id="JAPWDV010000004">
    <property type="protein sequence ID" value="KAJ6216093.1"/>
    <property type="molecule type" value="Genomic_DNA"/>
</dbReference>
<keyword evidence="2" id="KW-1185">Reference proteome</keyword>
<organism evidence="1 2">
    <name type="scientific">Blomia tropicalis</name>
    <name type="common">Mite</name>
    <dbReference type="NCBI Taxonomy" id="40697"/>
    <lineage>
        <taxon>Eukaryota</taxon>
        <taxon>Metazoa</taxon>
        <taxon>Ecdysozoa</taxon>
        <taxon>Arthropoda</taxon>
        <taxon>Chelicerata</taxon>
        <taxon>Arachnida</taxon>
        <taxon>Acari</taxon>
        <taxon>Acariformes</taxon>
        <taxon>Sarcoptiformes</taxon>
        <taxon>Astigmata</taxon>
        <taxon>Glycyphagoidea</taxon>
        <taxon>Echimyopodidae</taxon>
        <taxon>Blomia</taxon>
    </lineage>
</organism>